<dbReference type="InterPro" id="IPR051677">
    <property type="entry name" value="AfsR-DnrI-RedD_regulator"/>
</dbReference>
<dbReference type="SUPFAM" id="SSF48452">
    <property type="entry name" value="TPR-like"/>
    <property type="match status" value="1"/>
</dbReference>
<evidence type="ECO:0000256" key="3">
    <source>
        <dbReference type="ARBA" id="ARBA00023015"/>
    </source>
</evidence>
<organism evidence="8 9">
    <name type="scientific">Streptomyces armeniacus</name>
    <dbReference type="NCBI Taxonomy" id="83291"/>
    <lineage>
        <taxon>Bacteria</taxon>
        <taxon>Bacillati</taxon>
        <taxon>Actinomycetota</taxon>
        <taxon>Actinomycetes</taxon>
        <taxon>Kitasatosporales</taxon>
        <taxon>Streptomycetaceae</taxon>
        <taxon>Streptomyces</taxon>
    </lineage>
</organism>
<sequence>MSTSERRPGIRLLGPVCLLNGGTPVPVRGQRQMRFLAALALSPGHVVTNEAFIEDSWGAAPPRTVTGQIQTTVWKIRTALDAAGLPRGTLASHGAGYRLDVPADSVDAAVFRRQAREARTLFAAGSFREAGDRLDRALRLWRGPALADVTSAGLRLRAEALDRERAAAAELRALVAIELGCYDEAIAELSDRLDHDPLREDLYGGLMRAYYRAGRPADSIRVFRRAESALREQIGVAPGRPLVSLMRGVLRRDEEIL</sequence>
<evidence type="ECO:0000256" key="2">
    <source>
        <dbReference type="ARBA" id="ARBA00023012"/>
    </source>
</evidence>
<evidence type="ECO:0000313" key="9">
    <source>
        <dbReference type="Proteomes" id="UP000254425"/>
    </source>
</evidence>
<keyword evidence="5" id="KW-0804">Transcription</keyword>
<keyword evidence="4 6" id="KW-0238">DNA-binding</keyword>
<dbReference type="Proteomes" id="UP000254425">
    <property type="component" value="Chromosome"/>
</dbReference>
<evidence type="ECO:0000259" key="7">
    <source>
        <dbReference type="PROSITE" id="PS51755"/>
    </source>
</evidence>
<reference evidence="8 9" key="1">
    <citation type="submission" date="2018-07" db="EMBL/GenBank/DDBJ databases">
        <title>Draft genome of the type strain Streptomyces armeniacus ATCC 15676.</title>
        <authorList>
            <person name="Labana P."/>
            <person name="Gosse J.T."/>
            <person name="Boddy C.N."/>
        </authorList>
    </citation>
    <scope>NUCLEOTIDE SEQUENCE [LARGE SCALE GENOMIC DNA]</scope>
    <source>
        <strain evidence="8 9">ATCC 15676</strain>
    </source>
</reference>
<keyword evidence="9" id="KW-1185">Reference proteome</keyword>
<dbReference type="SUPFAM" id="SSF46894">
    <property type="entry name" value="C-terminal effector domain of the bipartite response regulators"/>
    <property type="match status" value="1"/>
</dbReference>
<evidence type="ECO:0000256" key="4">
    <source>
        <dbReference type="ARBA" id="ARBA00023125"/>
    </source>
</evidence>
<dbReference type="PROSITE" id="PS51755">
    <property type="entry name" value="OMPR_PHOB"/>
    <property type="match status" value="1"/>
</dbReference>
<dbReference type="Gene3D" id="1.25.40.10">
    <property type="entry name" value="Tetratricopeptide repeat domain"/>
    <property type="match status" value="1"/>
</dbReference>
<protein>
    <submittedName>
        <fullName evidence="8">Positive regulator</fullName>
    </submittedName>
</protein>
<dbReference type="InterPro" id="IPR016032">
    <property type="entry name" value="Sig_transdc_resp-reg_C-effctor"/>
</dbReference>
<feature type="domain" description="OmpR/PhoB-type" evidence="7">
    <location>
        <begin position="1"/>
        <end position="101"/>
    </location>
</feature>
<evidence type="ECO:0000313" key="8">
    <source>
        <dbReference type="EMBL" id="AXK31598.1"/>
    </source>
</evidence>
<dbReference type="CDD" id="cd15831">
    <property type="entry name" value="BTAD"/>
    <property type="match status" value="1"/>
</dbReference>
<dbReference type="GO" id="GO:0003677">
    <property type="term" value="F:DNA binding"/>
    <property type="evidence" value="ECO:0007669"/>
    <property type="project" value="UniProtKB-UniRule"/>
</dbReference>
<dbReference type="RefSeq" id="WP_208875214.1">
    <property type="nucleotide sequence ID" value="NZ_CP031320.1"/>
</dbReference>
<dbReference type="SMART" id="SM00862">
    <property type="entry name" value="Trans_reg_C"/>
    <property type="match status" value="1"/>
</dbReference>
<dbReference type="AlphaFoldDB" id="A0A345XIY2"/>
<evidence type="ECO:0000256" key="5">
    <source>
        <dbReference type="ARBA" id="ARBA00023163"/>
    </source>
</evidence>
<dbReference type="EMBL" id="CP031320">
    <property type="protein sequence ID" value="AXK31598.1"/>
    <property type="molecule type" value="Genomic_DNA"/>
</dbReference>
<accession>A0A345XIY2</accession>
<dbReference type="GO" id="GO:0006355">
    <property type="term" value="P:regulation of DNA-templated transcription"/>
    <property type="evidence" value="ECO:0007669"/>
    <property type="project" value="InterPro"/>
</dbReference>
<proteinExistence type="inferred from homology"/>
<dbReference type="Gene3D" id="1.10.10.10">
    <property type="entry name" value="Winged helix-like DNA-binding domain superfamily/Winged helix DNA-binding domain"/>
    <property type="match status" value="1"/>
</dbReference>
<dbReference type="GO" id="GO:0000160">
    <property type="term" value="P:phosphorelay signal transduction system"/>
    <property type="evidence" value="ECO:0007669"/>
    <property type="project" value="UniProtKB-KW"/>
</dbReference>
<dbReference type="KEGG" id="sarm:DVA86_01995"/>
<dbReference type="InterPro" id="IPR011990">
    <property type="entry name" value="TPR-like_helical_dom_sf"/>
</dbReference>
<dbReference type="Pfam" id="PF00486">
    <property type="entry name" value="Trans_reg_C"/>
    <property type="match status" value="1"/>
</dbReference>
<keyword evidence="2" id="KW-0902">Two-component regulatory system</keyword>
<dbReference type="Pfam" id="PF03704">
    <property type="entry name" value="BTAD"/>
    <property type="match status" value="1"/>
</dbReference>
<dbReference type="InterPro" id="IPR001867">
    <property type="entry name" value="OmpR/PhoB-type_DNA-bd"/>
</dbReference>
<feature type="DNA-binding region" description="OmpR/PhoB-type" evidence="6">
    <location>
        <begin position="1"/>
        <end position="101"/>
    </location>
</feature>
<evidence type="ECO:0000256" key="1">
    <source>
        <dbReference type="ARBA" id="ARBA00005820"/>
    </source>
</evidence>
<dbReference type="InterPro" id="IPR005158">
    <property type="entry name" value="BTAD"/>
</dbReference>
<keyword evidence="3" id="KW-0805">Transcription regulation</keyword>
<name>A0A345XIY2_9ACTN</name>
<dbReference type="PANTHER" id="PTHR35807:SF1">
    <property type="entry name" value="TRANSCRIPTIONAL REGULATOR REDD"/>
    <property type="match status" value="1"/>
</dbReference>
<comment type="similarity">
    <text evidence="1">Belongs to the AfsR/DnrI/RedD regulatory family.</text>
</comment>
<dbReference type="InterPro" id="IPR036388">
    <property type="entry name" value="WH-like_DNA-bd_sf"/>
</dbReference>
<gene>
    <name evidence="8" type="ORF">DVA86_01995</name>
</gene>
<evidence type="ECO:0000256" key="6">
    <source>
        <dbReference type="PROSITE-ProRule" id="PRU01091"/>
    </source>
</evidence>
<dbReference type="SMART" id="SM01043">
    <property type="entry name" value="BTAD"/>
    <property type="match status" value="1"/>
</dbReference>
<dbReference type="PANTHER" id="PTHR35807">
    <property type="entry name" value="TRANSCRIPTIONAL REGULATOR REDD-RELATED"/>
    <property type="match status" value="1"/>
</dbReference>